<evidence type="ECO:0000256" key="2">
    <source>
        <dbReference type="SAM" id="SignalP"/>
    </source>
</evidence>
<dbReference type="RefSeq" id="WP_335963536.1">
    <property type="nucleotide sequence ID" value="NZ_JAXBLX010000054.1"/>
</dbReference>
<dbReference type="InterPro" id="IPR027304">
    <property type="entry name" value="Trigger_fact/SurA_dom_sf"/>
</dbReference>
<evidence type="ECO:0000256" key="1">
    <source>
        <dbReference type="SAM" id="MobiDB-lite"/>
    </source>
</evidence>
<dbReference type="SUPFAM" id="SSF109998">
    <property type="entry name" value="Triger factor/SurA peptide-binding domain-like"/>
    <property type="match status" value="1"/>
</dbReference>
<keyword evidence="4" id="KW-1185">Reference proteome</keyword>
<dbReference type="PANTHER" id="PTHR47245">
    <property type="entry name" value="PEPTIDYLPROLYL ISOMERASE"/>
    <property type="match status" value="1"/>
</dbReference>
<dbReference type="EMBL" id="JBHLUX010000037">
    <property type="protein sequence ID" value="MFC0471827.1"/>
    <property type="molecule type" value="Genomic_DNA"/>
</dbReference>
<dbReference type="Proteomes" id="UP001589838">
    <property type="component" value="Unassembled WGS sequence"/>
</dbReference>
<evidence type="ECO:0000313" key="4">
    <source>
        <dbReference type="Proteomes" id="UP001589838"/>
    </source>
</evidence>
<accession>A0ABV6KFU4</accession>
<comment type="caution">
    <text evidence="3">The sequence shown here is derived from an EMBL/GenBank/DDBJ whole genome shotgun (WGS) entry which is preliminary data.</text>
</comment>
<reference evidence="3 4" key="1">
    <citation type="submission" date="2024-09" db="EMBL/GenBank/DDBJ databases">
        <authorList>
            <person name="Sun Q."/>
            <person name="Mori K."/>
        </authorList>
    </citation>
    <scope>NUCLEOTIDE SEQUENCE [LARGE SCALE GENOMIC DNA]</scope>
    <source>
        <strain evidence="3 4">NCAIM B.02610</strain>
    </source>
</reference>
<dbReference type="InterPro" id="IPR050245">
    <property type="entry name" value="PrsA_foldase"/>
</dbReference>
<name>A0ABV6KFU4_9BACI</name>
<evidence type="ECO:0000313" key="3">
    <source>
        <dbReference type="EMBL" id="MFC0471827.1"/>
    </source>
</evidence>
<sequence length="254" mass="27843">MIKKLFMGIGVCTLAFGLAACGGDDTDTTEEEGAAPEESETAEQDLGSAIDTESIPDVIATVNGEDINKEVYVGNLEQGAMQLTMQGIDIESEEGLAELELMKDQLLDRIINSTLISQAANEEGVEASEEEIDTGIEELIAQIGLESQEQLQELLDEQGVSTDELRADVAETVKSEKYLDQNISVDDISEEDLQAAYDELVAMVEAEGEETTEIPSFEEYKDQLENQMLMEQEQQQVGQLIETLRADSEITIHI</sequence>
<dbReference type="PROSITE" id="PS51257">
    <property type="entry name" value="PROKAR_LIPOPROTEIN"/>
    <property type="match status" value="1"/>
</dbReference>
<dbReference type="PANTHER" id="PTHR47245:SF2">
    <property type="entry name" value="PEPTIDYL-PROLYL CIS-TRANS ISOMERASE HP_0175-RELATED"/>
    <property type="match status" value="1"/>
</dbReference>
<feature type="region of interest" description="Disordered" evidence="1">
    <location>
        <begin position="25"/>
        <end position="48"/>
    </location>
</feature>
<protein>
    <submittedName>
        <fullName evidence="3">SurA N-terminal domain-containing protein</fullName>
    </submittedName>
</protein>
<feature type="signal peptide" evidence="2">
    <location>
        <begin position="1"/>
        <end position="22"/>
    </location>
</feature>
<organism evidence="3 4">
    <name type="scientific">Halalkalibacter kiskunsagensis</name>
    <dbReference type="NCBI Taxonomy" id="1548599"/>
    <lineage>
        <taxon>Bacteria</taxon>
        <taxon>Bacillati</taxon>
        <taxon>Bacillota</taxon>
        <taxon>Bacilli</taxon>
        <taxon>Bacillales</taxon>
        <taxon>Bacillaceae</taxon>
        <taxon>Halalkalibacter</taxon>
    </lineage>
</organism>
<proteinExistence type="predicted"/>
<gene>
    <name evidence="3" type="ORF">ACFFHM_15315</name>
</gene>
<feature type="compositionally biased region" description="Acidic residues" evidence="1">
    <location>
        <begin position="25"/>
        <end position="43"/>
    </location>
</feature>
<feature type="chain" id="PRO_5045336828" evidence="2">
    <location>
        <begin position="23"/>
        <end position="254"/>
    </location>
</feature>
<dbReference type="Gene3D" id="1.10.4030.10">
    <property type="entry name" value="Porin chaperone SurA, peptide-binding domain"/>
    <property type="match status" value="1"/>
</dbReference>
<dbReference type="Pfam" id="PF13624">
    <property type="entry name" value="SurA_N_3"/>
    <property type="match status" value="1"/>
</dbReference>
<keyword evidence="2" id="KW-0732">Signal</keyword>